<gene>
    <name evidence="2" type="ORF">MGAL_10B017332</name>
</gene>
<feature type="region of interest" description="Disordered" evidence="1">
    <location>
        <begin position="1"/>
        <end position="24"/>
    </location>
</feature>
<dbReference type="SUPFAM" id="SSF50249">
    <property type="entry name" value="Nucleic acid-binding proteins"/>
    <property type="match status" value="1"/>
</dbReference>
<comment type="caution">
    <text evidence="2">The sequence shown here is derived from an EMBL/GenBank/DDBJ whole genome shotgun (WGS) entry which is preliminary data.</text>
</comment>
<evidence type="ECO:0000313" key="3">
    <source>
        <dbReference type="Proteomes" id="UP000596742"/>
    </source>
</evidence>
<dbReference type="InterPro" id="IPR012340">
    <property type="entry name" value="NA-bd_OB-fold"/>
</dbReference>
<protein>
    <submittedName>
        <fullName evidence="2">Uncharacterized protein</fullName>
    </submittedName>
</protein>
<keyword evidence="3" id="KW-1185">Reference proteome</keyword>
<dbReference type="Proteomes" id="UP000596742">
    <property type="component" value="Unassembled WGS sequence"/>
</dbReference>
<dbReference type="AlphaFoldDB" id="A0A8B6BWV6"/>
<dbReference type="OrthoDB" id="5970613at2759"/>
<dbReference type="EMBL" id="UYJE01000853">
    <property type="protein sequence ID" value="VDH97070.1"/>
    <property type="molecule type" value="Genomic_DNA"/>
</dbReference>
<reference evidence="2" key="1">
    <citation type="submission" date="2018-11" db="EMBL/GenBank/DDBJ databases">
        <authorList>
            <person name="Alioto T."/>
            <person name="Alioto T."/>
        </authorList>
    </citation>
    <scope>NUCLEOTIDE SEQUENCE</scope>
</reference>
<name>A0A8B6BWV6_MYTGA</name>
<sequence length="358" mass="41040">MAKRSSDATSSEEQENGYLHGISPLKISRNNNKYFNGKLQTKHRTFNFVCYAPEKHAEYQVAEKVDSPVKITNIKYSPSLIDSTDLDIQINRRSRFNVMKKLDFKKKKEVEKANGDAVRSFTKISDIDITTSHVMYNIKGRVLGYIEEQKEVEVYGLKKLKREAIVADDTGRIIVTFWENQITQITENKSYILFYLSSRNNTSLKLTTTQKTEINEIEDLTDISETLIVPNTSNISGKILQVQCTGRKKCPSCDKNVEVQDGAEKIKCPSCNLKSHVKSLKESIFTRINIHDHQNAIHRLICFREPLEIFLATREKSYLLENLDELEDFLLDLKHYVKVTCSKDSDIITTIVTADGQL</sequence>
<accession>A0A8B6BWV6</accession>
<organism evidence="2 3">
    <name type="scientific">Mytilus galloprovincialis</name>
    <name type="common">Mediterranean mussel</name>
    <dbReference type="NCBI Taxonomy" id="29158"/>
    <lineage>
        <taxon>Eukaryota</taxon>
        <taxon>Metazoa</taxon>
        <taxon>Spiralia</taxon>
        <taxon>Lophotrochozoa</taxon>
        <taxon>Mollusca</taxon>
        <taxon>Bivalvia</taxon>
        <taxon>Autobranchia</taxon>
        <taxon>Pteriomorphia</taxon>
        <taxon>Mytilida</taxon>
        <taxon>Mytiloidea</taxon>
        <taxon>Mytilidae</taxon>
        <taxon>Mytilinae</taxon>
        <taxon>Mytilus</taxon>
    </lineage>
</organism>
<proteinExistence type="predicted"/>
<evidence type="ECO:0000256" key="1">
    <source>
        <dbReference type="SAM" id="MobiDB-lite"/>
    </source>
</evidence>
<evidence type="ECO:0000313" key="2">
    <source>
        <dbReference type="EMBL" id="VDH97070.1"/>
    </source>
</evidence>
<dbReference type="Gene3D" id="2.40.50.140">
    <property type="entry name" value="Nucleic acid-binding proteins"/>
    <property type="match status" value="1"/>
</dbReference>